<reference evidence="3" key="1">
    <citation type="journal article" date="2017" name="bioRxiv">
        <title>Comparative analysis of the genomes of Stylophora pistillata and Acropora digitifera provides evidence for extensive differences between species of corals.</title>
        <authorList>
            <person name="Voolstra C.R."/>
            <person name="Li Y."/>
            <person name="Liew Y.J."/>
            <person name="Baumgarten S."/>
            <person name="Zoccola D."/>
            <person name="Flot J.-F."/>
            <person name="Tambutte S."/>
            <person name="Allemand D."/>
            <person name="Aranda M."/>
        </authorList>
    </citation>
    <scope>NUCLEOTIDE SEQUENCE [LARGE SCALE GENOMIC DNA]</scope>
</reference>
<evidence type="ECO:0000313" key="3">
    <source>
        <dbReference type="Proteomes" id="UP000225706"/>
    </source>
</evidence>
<organism evidence="2 3">
    <name type="scientific">Stylophora pistillata</name>
    <name type="common">Smooth cauliflower coral</name>
    <dbReference type="NCBI Taxonomy" id="50429"/>
    <lineage>
        <taxon>Eukaryota</taxon>
        <taxon>Metazoa</taxon>
        <taxon>Cnidaria</taxon>
        <taxon>Anthozoa</taxon>
        <taxon>Hexacorallia</taxon>
        <taxon>Scleractinia</taxon>
        <taxon>Astrocoeniina</taxon>
        <taxon>Pocilloporidae</taxon>
        <taxon>Stylophora</taxon>
    </lineage>
</organism>
<keyword evidence="3" id="KW-1185">Reference proteome</keyword>
<name>A0A2B4SF96_STYPI</name>
<evidence type="ECO:0000256" key="1">
    <source>
        <dbReference type="SAM" id="MobiDB-lite"/>
    </source>
</evidence>
<sequence length="138" mass="16168">MEGSKKKTNIKSVKRPMVWSDQHNMLLQEIYLSESWKYKRGSKPRGQVWERISESLSKLESTRFTVNQKSVCDHYIMLEKEQKNKIREEKASGIALQHTPFDDSMTDIIEQFKERDAEDQQLESEKKGKGRGRDCKGS</sequence>
<dbReference type="Proteomes" id="UP000225706">
    <property type="component" value="Unassembled WGS sequence"/>
</dbReference>
<dbReference type="OrthoDB" id="10068023at2759"/>
<proteinExistence type="predicted"/>
<evidence type="ECO:0000313" key="2">
    <source>
        <dbReference type="EMBL" id="PFX27278.1"/>
    </source>
</evidence>
<protein>
    <recommendedName>
        <fullName evidence="4">MADF domain-containing protein</fullName>
    </recommendedName>
</protein>
<accession>A0A2B4SF96</accession>
<feature type="region of interest" description="Disordered" evidence="1">
    <location>
        <begin position="114"/>
        <end position="138"/>
    </location>
</feature>
<gene>
    <name evidence="2" type="ORF">AWC38_SpisGene8046</name>
</gene>
<dbReference type="AlphaFoldDB" id="A0A2B4SF96"/>
<comment type="caution">
    <text evidence="2">The sequence shown here is derived from an EMBL/GenBank/DDBJ whole genome shotgun (WGS) entry which is preliminary data.</text>
</comment>
<dbReference type="EMBL" id="LSMT01000107">
    <property type="protein sequence ID" value="PFX27278.1"/>
    <property type="molecule type" value="Genomic_DNA"/>
</dbReference>
<evidence type="ECO:0008006" key="4">
    <source>
        <dbReference type="Google" id="ProtNLM"/>
    </source>
</evidence>